<reference evidence="3" key="1">
    <citation type="journal article" date="2019" name="Int. J. Syst. Evol. Microbiol.">
        <title>The Global Catalogue of Microorganisms (GCM) 10K type strain sequencing project: providing services to taxonomists for standard genome sequencing and annotation.</title>
        <authorList>
            <consortium name="The Broad Institute Genomics Platform"/>
            <consortium name="The Broad Institute Genome Sequencing Center for Infectious Disease"/>
            <person name="Wu L."/>
            <person name="Ma J."/>
        </authorList>
    </citation>
    <scope>NUCLEOTIDE SEQUENCE [LARGE SCALE GENOMIC DNA]</scope>
    <source>
        <strain evidence="3">CGMCC 4.1467</strain>
    </source>
</reference>
<dbReference type="Gene3D" id="3.40.30.10">
    <property type="entry name" value="Glutaredoxin"/>
    <property type="match status" value="1"/>
</dbReference>
<sequence>MSETLSTFSLKPGDGAPDFNLPAPDGTMHSLGEVAGSAGLLVVFACNHCPYVIHLAEILGDIERDYRDQGLKVVAISSNDIEKYPQDAPELMEKFAAESRWDFPYLYDATQEVAKAYGAACTPDFFLFDKERRLFYAGQMDDTRPRSGQKPDGSDLKSAIESMLAGKQAISHPRPSSGCNIKWIPGNEPSYFG</sequence>
<dbReference type="PANTHER" id="PTHR43640:SF1">
    <property type="entry name" value="THIOREDOXIN-DEPENDENT PEROXIREDOXIN"/>
    <property type="match status" value="1"/>
</dbReference>
<dbReference type="InterPro" id="IPR047262">
    <property type="entry name" value="PRX-like1"/>
</dbReference>
<dbReference type="InterPro" id="IPR000866">
    <property type="entry name" value="AhpC/TSA"/>
</dbReference>
<dbReference type="RefSeq" id="WP_379709010.1">
    <property type="nucleotide sequence ID" value="NZ_JBHTBS010000001.1"/>
</dbReference>
<dbReference type="InterPro" id="IPR036249">
    <property type="entry name" value="Thioredoxin-like_sf"/>
</dbReference>
<dbReference type="Pfam" id="PF00578">
    <property type="entry name" value="AhpC-TSA"/>
    <property type="match status" value="1"/>
</dbReference>
<proteinExistence type="predicted"/>
<keyword evidence="3" id="KW-1185">Reference proteome</keyword>
<protein>
    <submittedName>
        <fullName evidence="2">Thioredoxin family protein</fullName>
    </submittedName>
</protein>
<name>A0ABW2L3V2_9BACT</name>
<dbReference type="EMBL" id="JBHTBS010000001">
    <property type="protein sequence ID" value="MFC7336167.1"/>
    <property type="molecule type" value="Genomic_DNA"/>
</dbReference>
<evidence type="ECO:0000313" key="2">
    <source>
        <dbReference type="EMBL" id="MFC7336167.1"/>
    </source>
</evidence>
<evidence type="ECO:0000313" key="3">
    <source>
        <dbReference type="Proteomes" id="UP001596472"/>
    </source>
</evidence>
<feature type="domain" description="Thioredoxin" evidence="1">
    <location>
        <begin position="10"/>
        <end position="165"/>
    </location>
</feature>
<dbReference type="Proteomes" id="UP001596472">
    <property type="component" value="Unassembled WGS sequence"/>
</dbReference>
<dbReference type="PANTHER" id="PTHR43640">
    <property type="entry name" value="OS07G0260300 PROTEIN"/>
    <property type="match status" value="1"/>
</dbReference>
<accession>A0ABW2L3V2</accession>
<dbReference type="SUPFAM" id="SSF52833">
    <property type="entry name" value="Thioredoxin-like"/>
    <property type="match status" value="1"/>
</dbReference>
<dbReference type="CDD" id="cd02969">
    <property type="entry name" value="PRX_like1"/>
    <property type="match status" value="1"/>
</dbReference>
<organism evidence="2 3">
    <name type="scientific">Haloferula chungangensis</name>
    <dbReference type="NCBI Taxonomy" id="1048331"/>
    <lineage>
        <taxon>Bacteria</taxon>
        <taxon>Pseudomonadati</taxon>
        <taxon>Verrucomicrobiota</taxon>
        <taxon>Verrucomicrobiia</taxon>
        <taxon>Verrucomicrobiales</taxon>
        <taxon>Verrucomicrobiaceae</taxon>
        <taxon>Haloferula</taxon>
    </lineage>
</organism>
<evidence type="ECO:0000259" key="1">
    <source>
        <dbReference type="PROSITE" id="PS51352"/>
    </source>
</evidence>
<comment type="caution">
    <text evidence="2">The sequence shown here is derived from an EMBL/GenBank/DDBJ whole genome shotgun (WGS) entry which is preliminary data.</text>
</comment>
<dbReference type="InterPro" id="IPR013766">
    <property type="entry name" value="Thioredoxin_domain"/>
</dbReference>
<gene>
    <name evidence="2" type="ORF">ACFQY0_03185</name>
</gene>
<dbReference type="PROSITE" id="PS51352">
    <property type="entry name" value="THIOREDOXIN_2"/>
    <property type="match status" value="1"/>
</dbReference>